<dbReference type="AlphaFoldDB" id="A0A1B9H0N1"/>
<feature type="region of interest" description="Disordered" evidence="1">
    <location>
        <begin position="394"/>
        <end position="416"/>
    </location>
</feature>
<feature type="region of interest" description="Disordered" evidence="1">
    <location>
        <begin position="470"/>
        <end position="557"/>
    </location>
</feature>
<feature type="compositionally biased region" description="Basic and acidic residues" evidence="1">
    <location>
        <begin position="499"/>
        <end position="508"/>
    </location>
</feature>
<evidence type="ECO:0008006" key="4">
    <source>
        <dbReference type="Google" id="ProtNLM"/>
    </source>
</evidence>
<feature type="region of interest" description="Disordered" evidence="1">
    <location>
        <begin position="1"/>
        <end position="52"/>
    </location>
</feature>
<accession>A0A1B9H0N1</accession>
<feature type="compositionally biased region" description="Polar residues" evidence="1">
    <location>
        <begin position="1"/>
        <end position="11"/>
    </location>
</feature>
<name>A0A1B9H0N1_9TREE</name>
<dbReference type="EMBL" id="KI669494">
    <property type="protein sequence ID" value="OCF36832.1"/>
    <property type="molecule type" value="Genomic_DNA"/>
</dbReference>
<feature type="compositionally biased region" description="Low complexity" evidence="1">
    <location>
        <begin position="21"/>
        <end position="37"/>
    </location>
</feature>
<gene>
    <name evidence="2" type="ORF">I316_01428</name>
</gene>
<keyword evidence="3" id="KW-1185">Reference proteome</keyword>
<dbReference type="Proteomes" id="UP000092666">
    <property type="component" value="Unassembled WGS sequence"/>
</dbReference>
<evidence type="ECO:0000256" key="1">
    <source>
        <dbReference type="SAM" id="MobiDB-lite"/>
    </source>
</evidence>
<evidence type="ECO:0000313" key="2">
    <source>
        <dbReference type="EMBL" id="OCF36832.1"/>
    </source>
</evidence>
<reference evidence="3" key="2">
    <citation type="submission" date="2013-12" db="EMBL/GenBank/DDBJ databases">
        <title>Evolution of pathogenesis and genome organization in the Tremellales.</title>
        <authorList>
            <person name="Cuomo C."/>
            <person name="Litvintseva A."/>
            <person name="Heitman J."/>
            <person name="Chen Y."/>
            <person name="Sun S."/>
            <person name="Springer D."/>
            <person name="Dromer F."/>
            <person name="Young S."/>
            <person name="Zeng Q."/>
            <person name="Chapman S."/>
            <person name="Gujja S."/>
            <person name="Saif S."/>
            <person name="Birren B."/>
        </authorList>
    </citation>
    <scope>NUCLEOTIDE SEQUENCE [LARGE SCALE GENOMIC DNA]</scope>
    <source>
        <strain evidence="3">BCC8398</strain>
    </source>
</reference>
<dbReference type="OrthoDB" id="2581860at2759"/>
<protein>
    <recommendedName>
        <fullName evidence="4">Transcription factor domain-containing protein</fullName>
    </recommendedName>
</protein>
<proteinExistence type="predicted"/>
<reference evidence="2 3" key="1">
    <citation type="submission" date="2013-07" db="EMBL/GenBank/DDBJ databases">
        <title>The Genome Sequence of Cryptococcus heveanensis BCC8398.</title>
        <authorList>
            <consortium name="The Broad Institute Genome Sequencing Platform"/>
            <person name="Cuomo C."/>
            <person name="Litvintseva A."/>
            <person name="Chen Y."/>
            <person name="Heitman J."/>
            <person name="Sun S."/>
            <person name="Springer D."/>
            <person name="Dromer F."/>
            <person name="Young S.K."/>
            <person name="Zeng Q."/>
            <person name="Gargeya S."/>
            <person name="Fitzgerald M."/>
            <person name="Abouelleil A."/>
            <person name="Alvarado L."/>
            <person name="Berlin A.M."/>
            <person name="Chapman S.B."/>
            <person name="Dewar J."/>
            <person name="Goldberg J."/>
            <person name="Griggs A."/>
            <person name="Gujja S."/>
            <person name="Hansen M."/>
            <person name="Howarth C."/>
            <person name="Imamovic A."/>
            <person name="Larimer J."/>
            <person name="McCowan C."/>
            <person name="Murphy C."/>
            <person name="Pearson M."/>
            <person name="Priest M."/>
            <person name="Roberts A."/>
            <person name="Saif S."/>
            <person name="Shea T."/>
            <person name="Sykes S."/>
            <person name="Wortman J."/>
            <person name="Nusbaum C."/>
            <person name="Birren B."/>
        </authorList>
    </citation>
    <scope>NUCLEOTIDE SEQUENCE [LARGE SCALE GENOMIC DNA]</scope>
    <source>
        <strain evidence="2 3">BCC8398</strain>
    </source>
</reference>
<organism evidence="2 3">
    <name type="scientific">Kwoniella heveanensis BCC8398</name>
    <dbReference type="NCBI Taxonomy" id="1296120"/>
    <lineage>
        <taxon>Eukaryota</taxon>
        <taxon>Fungi</taxon>
        <taxon>Dikarya</taxon>
        <taxon>Basidiomycota</taxon>
        <taxon>Agaricomycotina</taxon>
        <taxon>Tremellomycetes</taxon>
        <taxon>Tremellales</taxon>
        <taxon>Cryptococcaceae</taxon>
        <taxon>Kwoniella</taxon>
    </lineage>
</organism>
<evidence type="ECO:0000313" key="3">
    <source>
        <dbReference type="Proteomes" id="UP000092666"/>
    </source>
</evidence>
<sequence length="622" mass="68432">MPFTRHTSLSPSPKGKAGDLGSRSGGRSNSSASRNGSVNHVRSGIGIGSGGGPPPYSNMLNVLAKVADELPPTEEHHFHASSSSPVIQMNQSRMTQFSPDFASPLTSSSAPAGATSCLALSSCREAHPGEFDRARFLSMYRQASRSLDPDPYMGMAVLEQGLDQLFEVREDDTRVLPSEQIVYSRVDQPRRDLRDEWDVLSSSLLSEHEVDEVLEVLDRHFDLLYMEITKQGLQSLEICQSLLIFATWMRADRQHQTWQFVSQAIGMTLELRMDVNASPTWYATEGIHAHISPLARKRNIQRFWLSLVDWDRRFGKGRHASRDLAGRLALTPMYHELMDSLVRDECLVAALDVCKNAIPLLAGVEPGLPLSNVTAARLYLIGYTSLCALRIMSVPPRDDPRQPSNESGGRARDKDRTDVDGEVDLFHLSILSALANRLCKLNVHRNVSLIASVLGRRILDACRRIASKSISMPHTSTPDDHPPHSNVNGISGKSVQPPRESEYTRSEPEIGGGRGAVSGLGIDRRENPSITTPTATGAGGLSGNSEGMSNDSHRESHDPLLLQQPFLLGELNFSFDFAHLPFNDLFPVPITPSAFSVPIPGLNDDGFELDHVYHYDDPSAHK</sequence>